<name>A0A2T8JD35_9POAL</name>
<protein>
    <submittedName>
        <fullName evidence="2">Uncharacterized protein</fullName>
    </submittedName>
</protein>
<organism evidence="2">
    <name type="scientific">Panicum hallii</name>
    <dbReference type="NCBI Taxonomy" id="206008"/>
    <lineage>
        <taxon>Eukaryota</taxon>
        <taxon>Viridiplantae</taxon>
        <taxon>Streptophyta</taxon>
        <taxon>Embryophyta</taxon>
        <taxon>Tracheophyta</taxon>
        <taxon>Spermatophyta</taxon>
        <taxon>Magnoliopsida</taxon>
        <taxon>Liliopsida</taxon>
        <taxon>Poales</taxon>
        <taxon>Poaceae</taxon>
        <taxon>PACMAD clade</taxon>
        <taxon>Panicoideae</taxon>
        <taxon>Panicodae</taxon>
        <taxon>Paniceae</taxon>
        <taxon>Panicinae</taxon>
        <taxon>Panicum</taxon>
        <taxon>Panicum sect. Panicum</taxon>
    </lineage>
</organism>
<feature type="compositionally biased region" description="Low complexity" evidence="1">
    <location>
        <begin position="96"/>
        <end position="105"/>
    </location>
</feature>
<reference evidence="2" key="1">
    <citation type="submission" date="2018-04" db="EMBL/GenBank/DDBJ databases">
        <title>WGS assembly of Panicum hallii.</title>
        <authorList>
            <person name="Lovell J."/>
            <person name="Jenkins J."/>
            <person name="Lowry D."/>
            <person name="Mamidi S."/>
            <person name="Sreedasyam A."/>
            <person name="Weng X."/>
            <person name="Barry K."/>
            <person name="Bonette J."/>
            <person name="Campitelli B."/>
            <person name="Daum C."/>
            <person name="Gordon S."/>
            <person name="Gould B."/>
            <person name="Lipzen A."/>
            <person name="Macqueen A."/>
            <person name="Palacio-Mejia J."/>
            <person name="Plott C."/>
            <person name="Shakirov E."/>
            <person name="Shu S."/>
            <person name="Yoshinaga Y."/>
            <person name="Zane M."/>
            <person name="Rokhsar D."/>
            <person name="Grimwood J."/>
            <person name="Schmutz J."/>
            <person name="Juenger T."/>
        </authorList>
    </citation>
    <scope>NUCLEOTIDE SEQUENCE [LARGE SCALE GENOMIC DNA]</scope>
    <source>
        <strain evidence="2">FIL2</strain>
    </source>
</reference>
<proteinExistence type="predicted"/>
<feature type="compositionally biased region" description="Basic residues" evidence="1">
    <location>
        <begin position="46"/>
        <end position="58"/>
    </location>
</feature>
<feature type="region of interest" description="Disordered" evidence="1">
    <location>
        <begin position="1"/>
        <end position="120"/>
    </location>
</feature>
<sequence>MQQPHVPPCSSANEGRATRAEAGGTRPRHEASGARRPGGPRENGRSQRKGAYPRRRLPLRSLRLLPSTSATCYPPPAKEQQCPRRRHWNAHMMKQASSASPSRLPARPPTPPSAPASALAGGAAIGRCPIAARRNASKASYSLTQHWNQTSSA</sequence>
<dbReference type="EMBL" id="CM008049">
    <property type="protein sequence ID" value="PVH47834.1"/>
    <property type="molecule type" value="Genomic_DNA"/>
</dbReference>
<dbReference type="Proteomes" id="UP000243499">
    <property type="component" value="Chromosome 4"/>
</dbReference>
<dbReference type="AlphaFoldDB" id="A0A2T8JD35"/>
<evidence type="ECO:0000256" key="1">
    <source>
        <dbReference type="SAM" id="MobiDB-lite"/>
    </source>
</evidence>
<dbReference type="Gramene" id="PVH47834">
    <property type="protein sequence ID" value="PVH47834"/>
    <property type="gene ID" value="PAHAL_4G162500"/>
</dbReference>
<evidence type="ECO:0000313" key="2">
    <source>
        <dbReference type="EMBL" id="PVH47834.1"/>
    </source>
</evidence>
<accession>A0A2T8JD35</accession>
<gene>
    <name evidence="2" type="ORF">PAHAL_4G162500</name>
</gene>